<reference evidence="2" key="1">
    <citation type="submission" date="2013-04" db="EMBL/GenBank/DDBJ databases">
        <authorList>
            <person name="Qu J."/>
            <person name="Murali S.C."/>
            <person name="Bandaranaike D."/>
            <person name="Bellair M."/>
            <person name="Blankenburg K."/>
            <person name="Chao H."/>
            <person name="Dinh H."/>
            <person name="Doddapaneni H."/>
            <person name="Downs B."/>
            <person name="Dugan-Rocha S."/>
            <person name="Elkadiri S."/>
            <person name="Gnanaolivu R.D."/>
            <person name="Hernandez B."/>
            <person name="Javaid M."/>
            <person name="Jayaseelan J.C."/>
            <person name="Lee S."/>
            <person name="Li M."/>
            <person name="Ming W."/>
            <person name="Munidasa M."/>
            <person name="Muniz J."/>
            <person name="Nguyen L."/>
            <person name="Ongeri F."/>
            <person name="Osuji N."/>
            <person name="Pu L.-L."/>
            <person name="Puazo M."/>
            <person name="Qu C."/>
            <person name="Quiroz J."/>
            <person name="Raj R."/>
            <person name="Weissenberger G."/>
            <person name="Xin Y."/>
            <person name="Zou X."/>
            <person name="Han Y."/>
            <person name="Richards S."/>
            <person name="Worley K."/>
            <person name="Muzny D."/>
            <person name="Gibbs R."/>
        </authorList>
    </citation>
    <scope>NUCLEOTIDE SEQUENCE</scope>
    <source>
        <strain evidence="2">Sampled in the wild</strain>
    </source>
</reference>
<dbReference type="OrthoDB" id="6149033at2759"/>
<gene>
    <name evidence="2" type="ORF">J437_LFUL007696</name>
</gene>
<evidence type="ECO:0000256" key="1">
    <source>
        <dbReference type="SAM" id="Coils"/>
    </source>
</evidence>
<feature type="coiled-coil region" evidence="1">
    <location>
        <begin position="1"/>
        <end position="32"/>
    </location>
</feature>
<proteinExistence type="predicted"/>
<dbReference type="EMBL" id="KZ308290">
    <property type="protein sequence ID" value="KAG8226623.1"/>
    <property type="molecule type" value="Genomic_DNA"/>
</dbReference>
<dbReference type="AlphaFoldDB" id="A0A8K0NYY0"/>
<protein>
    <submittedName>
        <fullName evidence="2">Uncharacterized protein</fullName>
    </submittedName>
</protein>
<evidence type="ECO:0000313" key="2">
    <source>
        <dbReference type="EMBL" id="KAG8226623.1"/>
    </source>
</evidence>
<organism evidence="2 3">
    <name type="scientific">Ladona fulva</name>
    <name type="common">Scarce chaser dragonfly</name>
    <name type="synonym">Libellula fulva</name>
    <dbReference type="NCBI Taxonomy" id="123851"/>
    <lineage>
        <taxon>Eukaryota</taxon>
        <taxon>Metazoa</taxon>
        <taxon>Ecdysozoa</taxon>
        <taxon>Arthropoda</taxon>
        <taxon>Hexapoda</taxon>
        <taxon>Insecta</taxon>
        <taxon>Pterygota</taxon>
        <taxon>Palaeoptera</taxon>
        <taxon>Odonata</taxon>
        <taxon>Epiprocta</taxon>
        <taxon>Anisoptera</taxon>
        <taxon>Libelluloidea</taxon>
        <taxon>Libellulidae</taxon>
        <taxon>Ladona</taxon>
    </lineage>
</organism>
<reference evidence="2" key="2">
    <citation type="submission" date="2017-10" db="EMBL/GenBank/DDBJ databases">
        <title>Ladona fulva Genome sequencing and assembly.</title>
        <authorList>
            <person name="Murali S."/>
            <person name="Richards S."/>
            <person name="Bandaranaike D."/>
            <person name="Bellair M."/>
            <person name="Blankenburg K."/>
            <person name="Chao H."/>
            <person name="Dinh H."/>
            <person name="Doddapaneni H."/>
            <person name="Dugan-Rocha S."/>
            <person name="Elkadiri S."/>
            <person name="Gnanaolivu R."/>
            <person name="Hernandez B."/>
            <person name="Skinner E."/>
            <person name="Javaid M."/>
            <person name="Lee S."/>
            <person name="Li M."/>
            <person name="Ming W."/>
            <person name="Munidasa M."/>
            <person name="Muniz J."/>
            <person name="Nguyen L."/>
            <person name="Hughes D."/>
            <person name="Osuji N."/>
            <person name="Pu L.-L."/>
            <person name="Puazo M."/>
            <person name="Qu C."/>
            <person name="Quiroz J."/>
            <person name="Raj R."/>
            <person name="Weissenberger G."/>
            <person name="Xin Y."/>
            <person name="Zou X."/>
            <person name="Han Y."/>
            <person name="Worley K."/>
            <person name="Muzny D."/>
            <person name="Gibbs R."/>
        </authorList>
    </citation>
    <scope>NUCLEOTIDE SEQUENCE</scope>
    <source>
        <strain evidence="2">Sampled in the wild</strain>
    </source>
</reference>
<keyword evidence="3" id="KW-1185">Reference proteome</keyword>
<name>A0A8K0NYY0_LADFU</name>
<evidence type="ECO:0000313" key="3">
    <source>
        <dbReference type="Proteomes" id="UP000792457"/>
    </source>
</evidence>
<accession>A0A8K0NYY0</accession>
<sequence length="276" mass="31545">MEDLTKLLTDLLKLQRQQNEEQRQQMEKLIVQLAPSLGEHTLTANSSSAATIPKFEPFDSLTELWKDYWDRFQTFARANCVPADRLPQIFLTNQTASTYKLLSTLVAQQTPPKEINDLFMTDIPAFMENQFDPRSFIVRERFKIWSEMQRKPGDSIQELVGRIRQDAAKCDFSSIQDPQDEAMRTRFICSVNNEAVLKSLFKIPDAQLSFSKAIQVALEIEDAAKVAKETIYGPAKDSDPQYEAMRTRFICSVNNVAVLKSLIKIPDLSARPFKSL</sequence>
<dbReference type="Proteomes" id="UP000792457">
    <property type="component" value="Unassembled WGS sequence"/>
</dbReference>
<keyword evidence="1" id="KW-0175">Coiled coil</keyword>
<comment type="caution">
    <text evidence="2">The sequence shown here is derived from an EMBL/GenBank/DDBJ whole genome shotgun (WGS) entry which is preliminary data.</text>
</comment>